<dbReference type="EMBL" id="BACD03000026">
    <property type="protein sequence ID" value="GAO49797.1"/>
    <property type="molecule type" value="Genomic_DNA"/>
</dbReference>
<proteinExistence type="predicted"/>
<evidence type="ECO:0000256" key="1">
    <source>
        <dbReference type="SAM" id="MobiDB-lite"/>
    </source>
</evidence>
<feature type="compositionally biased region" description="Acidic residues" evidence="1">
    <location>
        <begin position="162"/>
        <end position="179"/>
    </location>
</feature>
<accession>A0A0E9NIV0</accession>
<gene>
    <name evidence="2" type="ORF">G7K_3937-t1</name>
</gene>
<reference evidence="2 3" key="3">
    <citation type="journal article" date="2015" name="Genome Announc.">
        <title>Draft Genome Sequence of the Archiascomycetous Yeast Saitoella complicata.</title>
        <authorList>
            <person name="Yamauchi K."/>
            <person name="Kondo S."/>
            <person name="Hamamoto M."/>
            <person name="Takahashi Y."/>
            <person name="Ogura Y."/>
            <person name="Hayashi T."/>
            <person name="Nishida H."/>
        </authorList>
    </citation>
    <scope>NUCLEOTIDE SEQUENCE [LARGE SCALE GENOMIC DNA]</scope>
    <source>
        <strain evidence="2 3">NRRL Y-17804</strain>
    </source>
</reference>
<reference evidence="2 3" key="2">
    <citation type="journal article" date="2014" name="J. Gen. Appl. Microbiol.">
        <title>The early diverging ascomycetous budding yeast Saitoella complicata has three histone deacetylases belonging to the Clr6, Hos2, and Rpd3 lineages.</title>
        <authorList>
            <person name="Nishida H."/>
            <person name="Matsumoto T."/>
            <person name="Kondo S."/>
            <person name="Hamamoto M."/>
            <person name="Yoshikawa H."/>
        </authorList>
    </citation>
    <scope>NUCLEOTIDE SEQUENCE [LARGE SCALE GENOMIC DNA]</scope>
    <source>
        <strain evidence="2 3">NRRL Y-17804</strain>
    </source>
</reference>
<dbReference type="RefSeq" id="XP_019026007.1">
    <property type="nucleotide sequence ID" value="XM_019165783.1"/>
</dbReference>
<dbReference type="AlphaFoldDB" id="A0A0E9NIV0"/>
<name>A0A0E9NIV0_SAICN</name>
<feature type="compositionally biased region" description="Low complexity" evidence="1">
    <location>
        <begin position="21"/>
        <end position="34"/>
    </location>
</feature>
<feature type="compositionally biased region" description="Low complexity" evidence="1">
    <location>
        <begin position="44"/>
        <end position="56"/>
    </location>
</feature>
<evidence type="ECO:0000313" key="2">
    <source>
        <dbReference type="EMBL" id="GAO49797.1"/>
    </source>
</evidence>
<feature type="region of interest" description="Disordered" evidence="1">
    <location>
        <begin position="160"/>
        <end position="198"/>
    </location>
</feature>
<sequence length="198" mass="21750">MSCFTAFATPVKAIVSAVNCTSTGSSGSSSRTTSPDVRNSPDQLRASSPLLAPSTSPLCQQHQPVMREQQRPRPHSAFSFIRTPSQFKGLTSTLLLRRSSSYSQLNSELDCDEGSLADPEEDENGELPRKYAIYKTGQRFRCASDRLRKGRDGVWRGIDGVAADEFDSGSDEDEEEDNSTEGFVTATEGWGTQEDLRR</sequence>
<feature type="region of interest" description="Disordered" evidence="1">
    <location>
        <begin position="21"/>
        <end position="56"/>
    </location>
</feature>
<comment type="caution">
    <text evidence="2">The sequence shown here is derived from an EMBL/GenBank/DDBJ whole genome shotgun (WGS) entry which is preliminary data.</text>
</comment>
<reference evidence="2 3" key="1">
    <citation type="journal article" date="2011" name="J. Gen. Appl. Microbiol.">
        <title>Draft genome sequencing of the enigmatic yeast Saitoella complicata.</title>
        <authorList>
            <person name="Nishida H."/>
            <person name="Hamamoto M."/>
            <person name="Sugiyama J."/>
        </authorList>
    </citation>
    <scope>NUCLEOTIDE SEQUENCE [LARGE SCALE GENOMIC DNA]</scope>
    <source>
        <strain evidence="2 3">NRRL Y-17804</strain>
    </source>
</reference>
<evidence type="ECO:0000313" key="3">
    <source>
        <dbReference type="Proteomes" id="UP000033140"/>
    </source>
</evidence>
<dbReference type="Proteomes" id="UP000033140">
    <property type="component" value="Unassembled WGS sequence"/>
</dbReference>
<protein>
    <submittedName>
        <fullName evidence="2">Uncharacterized protein</fullName>
    </submittedName>
</protein>
<keyword evidence="3" id="KW-1185">Reference proteome</keyword>
<organism evidence="2 3">
    <name type="scientific">Saitoella complicata (strain BCRC 22490 / CBS 7301 / JCM 7358 / NBRC 10748 / NRRL Y-17804)</name>
    <dbReference type="NCBI Taxonomy" id="698492"/>
    <lineage>
        <taxon>Eukaryota</taxon>
        <taxon>Fungi</taxon>
        <taxon>Dikarya</taxon>
        <taxon>Ascomycota</taxon>
        <taxon>Taphrinomycotina</taxon>
        <taxon>Taphrinomycotina incertae sedis</taxon>
        <taxon>Saitoella</taxon>
    </lineage>
</organism>